<dbReference type="EMBL" id="PVMZ01000027">
    <property type="protein sequence ID" value="PRX12690.1"/>
    <property type="molecule type" value="Genomic_DNA"/>
</dbReference>
<dbReference type="OrthoDB" id="581998at2"/>
<evidence type="ECO:0000313" key="3">
    <source>
        <dbReference type="EMBL" id="PRX12690.1"/>
    </source>
</evidence>
<gene>
    <name evidence="3" type="ORF">CLV67_127113</name>
</gene>
<keyword evidence="4" id="KW-1185">Reference proteome</keyword>
<dbReference type="SUPFAM" id="SSF69318">
    <property type="entry name" value="Integrin alpha N-terminal domain"/>
    <property type="match status" value="1"/>
</dbReference>
<evidence type="ECO:0000313" key="4">
    <source>
        <dbReference type="Proteomes" id="UP000239415"/>
    </source>
</evidence>
<organism evidence="3 4">
    <name type="scientific">Actinoplanes italicus</name>
    <dbReference type="NCBI Taxonomy" id="113567"/>
    <lineage>
        <taxon>Bacteria</taxon>
        <taxon>Bacillati</taxon>
        <taxon>Actinomycetota</taxon>
        <taxon>Actinomycetes</taxon>
        <taxon>Micromonosporales</taxon>
        <taxon>Micromonosporaceae</taxon>
        <taxon>Actinoplanes</taxon>
    </lineage>
</organism>
<keyword evidence="1 2" id="KW-0732">Signal</keyword>
<dbReference type="Pfam" id="PF13517">
    <property type="entry name" value="FG-GAP_3"/>
    <property type="match status" value="1"/>
</dbReference>
<feature type="chain" id="PRO_5015771460" evidence="2">
    <location>
        <begin position="46"/>
        <end position="523"/>
    </location>
</feature>
<comment type="caution">
    <text evidence="3">The sequence shown here is derived from an EMBL/GenBank/DDBJ whole genome shotgun (WGS) entry which is preliminary data.</text>
</comment>
<dbReference type="InterPro" id="IPR013517">
    <property type="entry name" value="FG-GAP"/>
</dbReference>
<protein>
    <submittedName>
        <fullName evidence="3">VCBS repeat protein</fullName>
    </submittedName>
</protein>
<feature type="signal peptide" evidence="2">
    <location>
        <begin position="1"/>
        <end position="45"/>
    </location>
</feature>
<accession>A0A2T0JXF9</accession>
<dbReference type="AlphaFoldDB" id="A0A2T0JXF9"/>
<dbReference type="PANTHER" id="PTHR46580:SF2">
    <property type="entry name" value="MAM DOMAIN-CONTAINING PROTEIN"/>
    <property type="match status" value="1"/>
</dbReference>
<reference evidence="3 4" key="1">
    <citation type="submission" date="2018-03" db="EMBL/GenBank/DDBJ databases">
        <title>Genomic Encyclopedia of Archaeal and Bacterial Type Strains, Phase II (KMG-II): from individual species to whole genera.</title>
        <authorList>
            <person name="Goeker M."/>
        </authorList>
    </citation>
    <scope>NUCLEOTIDE SEQUENCE [LARGE SCALE GENOMIC DNA]</scope>
    <source>
        <strain evidence="3 4">DSM 43146</strain>
    </source>
</reference>
<evidence type="ECO:0000256" key="2">
    <source>
        <dbReference type="SAM" id="SignalP"/>
    </source>
</evidence>
<dbReference type="InterPro" id="IPR028994">
    <property type="entry name" value="Integrin_alpha_N"/>
</dbReference>
<dbReference type="PANTHER" id="PTHR46580">
    <property type="entry name" value="SENSOR KINASE-RELATED"/>
    <property type="match status" value="1"/>
</dbReference>
<dbReference type="Gene3D" id="2.130.10.130">
    <property type="entry name" value="Integrin alpha, N-terminal"/>
    <property type="match status" value="2"/>
</dbReference>
<evidence type="ECO:0000256" key="1">
    <source>
        <dbReference type="ARBA" id="ARBA00022729"/>
    </source>
</evidence>
<sequence>MASKQARARQRRRAIASITRGTGPRVLSLATIAAAVLYPAAAAQAAPPVFTARAAAAPVAPCGNGAVTAADKAIADRLRPAMNGPRLGSAVSGRSIACARVIVGTVQARGLGPRAAVIAVTTAIAESTLNNHAVAHDHDSLGLFQQRPSQGWGRPAQLTNVEYATNAFLSSMLRNHPGDGWMTGDIGAICQRVQRSAYPGAYSPEVHDADLIVAQLWGRSAPAPIPAAGSATPATPATPSGPYQKALITAGTELGDLAGRNDLLLADWNADKHPDLMLVRGSGSPTGRAEVRIMDGASNFAGLLLTTSTAIAATENPQTYAVTDWNGDNRPDLLVVRKSGSAGSATEVVVLDGASSFRQALAEIGTALAATDDRHHFAVADWNGDARPDLVVTQTSGTASGKMEVQVLDGASNFQRLLAPVIVTAEPGNTAHRVAVTDYNDDRRVDLVVIQKSLTATGKTQLRILDGAANLQRQQARTDTAPGVSGHLDMLITEWNGDRRPDLMMVQKTGTASGRTELVVLGG</sequence>
<name>A0A2T0JXF9_9ACTN</name>
<proteinExistence type="predicted"/>
<dbReference type="Proteomes" id="UP000239415">
    <property type="component" value="Unassembled WGS sequence"/>
</dbReference>